<dbReference type="GO" id="GO:0003676">
    <property type="term" value="F:nucleic acid binding"/>
    <property type="evidence" value="ECO:0007669"/>
    <property type="project" value="InterPro"/>
</dbReference>
<dbReference type="PROSITE" id="PS50966">
    <property type="entry name" value="ZF_SWIM"/>
    <property type="match status" value="1"/>
</dbReference>
<evidence type="ECO:0000256" key="1">
    <source>
        <dbReference type="ARBA" id="ARBA00022723"/>
    </source>
</evidence>
<feature type="compositionally biased region" description="Acidic residues" evidence="5">
    <location>
        <begin position="232"/>
        <end position="243"/>
    </location>
</feature>
<keyword evidence="3" id="KW-0862">Zinc</keyword>
<protein>
    <submittedName>
        <fullName evidence="8">Transposon protein</fullName>
    </submittedName>
</protein>
<dbReference type="SMART" id="SM00575">
    <property type="entry name" value="ZnF_PMZ"/>
    <property type="match status" value="1"/>
</dbReference>
<keyword evidence="2 4" id="KW-0863">Zinc-finger</keyword>
<dbReference type="InterPro" id="IPR007527">
    <property type="entry name" value="Znf_SWIM"/>
</dbReference>
<evidence type="ECO:0000313" key="8">
    <source>
        <dbReference type="EMBL" id="AAM94534.1"/>
    </source>
</evidence>
<dbReference type="PANTHER" id="PTHR31973:SF195">
    <property type="entry name" value="MUDR FAMILY TRANSPOSASE"/>
    <property type="match status" value="1"/>
</dbReference>
<dbReference type="EMBL" id="AC113948">
    <property type="protein sequence ID" value="AAM94534.1"/>
    <property type="molecule type" value="Genomic_DNA"/>
</dbReference>
<reference evidence="9" key="1">
    <citation type="journal article" date="2005" name="Nature">
        <title>The map-based sequence of the rice genome.</title>
        <authorList>
            <consortium name="International rice genome sequencing project (IRGSP)"/>
            <person name="Matsumoto T."/>
            <person name="Wu J."/>
            <person name="Kanamori H."/>
            <person name="Katayose Y."/>
            <person name="Fujisawa M."/>
            <person name="Namiki N."/>
            <person name="Mizuno H."/>
            <person name="Yamamoto K."/>
            <person name="Antonio B.A."/>
            <person name="Baba T."/>
            <person name="Sakata K."/>
            <person name="Nagamura Y."/>
            <person name="Aoki H."/>
            <person name="Arikawa K."/>
            <person name="Arita K."/>
            <person name="Bito T."/>
            <person name="Chiden Y."/>
            <person name="Fujitsuka N."/>
            <person name="Fukunaka R."/>
            <person name="Hamada M."/>
            <person name="Harada C."/>
            <person name="Hayashi A."/>
            <person name="Hijishita S."/>
            <person name="Honda M."/>
            <person name="Hosokawa S."/>
            <person name="Ichikawa Y."/>
            <person name="Idonuma A."/>
            <person name="Iijima M."/>
            <person name="Ikeda M."/>
            <person name="Ikeno M."/>
            <person name="Ito K."/>
            <person name="Ito S."/>
            <person name="Ito T."/>
            <person name="Ito Y."/>
            <person name="Ito Y."/>
            <person name="Iwabuchi A."/>
            <person name="Kamiya K."/>
            <person name="Karasawa W."/>
            <person name="Kurita K."/>
            <person name="Katagiri S."/>
            <person name="Kikuta A."/>
            <person name="Kobayashi H."/>
            <person name="Kobayashi N."/>
            <person name="Machita K."/>
            <person name="Maehara T."/>
            <person name="Masukawa M."/>
            <person name="Mizubayashi T."/>
            <person name="Mukai Y."/>
            <person name="Nagasaki H."/>
            <person name="Nagata Y."/>
            <person name="Naito S."/>
            <person name="Nakashima M."/>
            <person name="Nakama Y."/>
            <person name="Nakamichi Y."/>
            <person name="Nakamura M."/>
            <person name="Meguro A."/>
            <person name="Negishi M."/>
            <person name="Ohta I."/>
            <person name="Ohta T."/>
            <person name="Okamoto M."/>
            <person name="Ono N."/>
            <person name="Saji S."/>
            <person name="Sakaguchi M."/>
            <person name="Sakai K."/>
            <person name="Shibata M."/>
            <person name="Shimokawa T."/>
            <person name="Song J."/>
            <person name="Takazaki Y."/>
            <person name="Terasawa K."/>
            <person name="Tsugane M."/>
            <person name="Tsuji K."/>
            <person name="Ueda S."/>
            <person name="Waki K."/>
            <person name="Yamagata H."/>
            <person name="Yamamoto M."/>
            <person name="Yamamoto S."/>
            <person name="Yamane H."/>
            <person name="Yoshiki S."/>
            <person name="Yoshihara R."/>
            <person name="Yukawa K."/>
            <person name="Zhong H."/>
            <person name="Yano M."/>
            <person name="Yuan Q."/>
            <person name="Ouyang S."/>
            <person name="Liu J."/>
            <person name="Jones K.M."/>
            <person name="Gansberger K."/>
            <person name="Moffat K."/>
            <person name="Hill J."/>
            <person name="Bera J."/>
            <person name="Fadrosh D."/>
            <person name="Jin S."/>
            <person name="Johri S."/>
            <person name="Kim M."/>
            <person name="Overton L."/>
            <person name="Reardon M."/>
            <person name="Tsitrin T."/>
            <person name="Vuong H."/>
            <person name="Weaver B."/>
            <person name="Ciecko A."/>
            <person name="Tallon L."/>
            <person name="Jackson J."/>
            <person name="Pai G."/>
            <person name="Aken S.V."/>
            <person name="Utterback T."/>
            <person name="Reidmuller S."/>
            <person name="Feldblyum T."/>
            <person name="Hsiao J."/>
            <person name="Zismann V."/>
            <person name="Iobst S."/>
            <person name="de Vazeille A.R."/>
            <person name="Buell C.R."/>
            <person name="Ying K."/>
            <person name="Li Y."/>
            <person name="Lu T."/>
            <person name="Huang Y."/>
            <person name="Zhao Q."/>
            <person name="Feng Q."/>
            <person name="Zhang L."/>
            <person name="Zhu J."/>
            <person name="Weng Q."/>
            <person name="Mu J."/>
            <person name="Lu Y."/>
            <person name="Fan D."/>
            <person name="Liu Y."/>
            <person name="Guan J."/>
            <person name="Zhang Y."/>
            <person name="Yu S."/>
            <person name="Liu X."/>
            <person name="Zhang Y."/>
            <person name="Hong G."/>
            <person name="Han B."/>
            <person name="Choisne N."/>
            <person name="Demange N."/>
            <person name="Orjeda G."/>
            <person name="Samain S."/>
            <person name="Cattolico L."/>
            <person name="Pelletier E."/>
            <person name="Couloux A."/>
            <person name="Segurens B."/>
            <person name="Wincker P."/>
            <person name="D'Hont A."/>
            <person name="Scarpelli C."/>
            <person name="Weissenbach J."/>
            <person name="Salanoubat M."/>
            <person name="Quetier F."/>
            <person name="Yu Y."/>
            <person name="Kim H.R."/>
            <person name="Rambo T."/>
            <person name="Currie J."/>
            <person name="Collura K."/>
            <person name="Luo M."/>
            <person name="Yang T."/>
            <person name="Ammiraju J.S.S."/>
            <person name="Engler F."/>
            <person name="Soderlund C."/>
            <person name="Wing R.A."/>
            <person name="Palmer L.E."/>
            <person name="de la Bastide M."/>
            <person name="Spiegel L."/>
            <person name="Nascimento L."/>
            <person name="Zutavern T."/>
            <person name="O'Shaughnessy A."/>
            <person name="Dike S."/>
            <person name="Dedhia N."/>
            <person name="Preston R."/>
            <person name="Balija V."/>
            <person name="McCombie W.R."/>
            <person name="Chow T."/>
            <person name="Chen H."/>
            <person name="Chung M."/>
            <person name="Chen C."/>
            <person name="Shaw J."/>
            <person name="Wu H."/>
            <person name="Hsiao K."/>
            <person name="Chao Y."/>
            <person name="Chu M."/>
            <person name="Cheng C."/>
            <person name="Hour A."/>
            <person name="Lee P."/>
            <person name="Lin S."/>
            <person name="Lin Y."/>
            <person name="Liou J."/>
            <person name="Liu S."/>
            <person name="Hsing Y."/>
            <person name="Raghuvanshi S."/>
            <person name="Mohanty A."/>
            <person name="Bharti A.K."/>
            <person name="Gaur A."/>
            <person name="Gupta V."/>
            <person name="Kumar D."/>
            <person name="Ravi V."/>
            <person name="Vij S."/>
            <person name="Kapur A."/>
            <person name="Khurana P."/>
            <person name="Khurana P."/>
            <person name="Khurana J.P."/>
            <person name="Tyagi A.K."/>
            <person name="Gaikwad K."/>
            <person name="Singh A."/>
            <person name="Dalal V."/>
            <person name="Srivastava S."/>
            <person name="Dixit A."/>
            <person name="Pal A.K."/>
            <person name="Ghazi I.A."/>
            <person name="Yadav M."/>
            <person name="Pandit A."/>
            <person name="Bhargava A."/>
            <person name="Sureshbabu K."/>
            <person name="Batra K."/>
            <person name="Sharma T.R."/>
            <person name="Mohapatra T."/>
            <person name="Singh N.K."/>
            <person name="Messing J."/>
            <person name="Nelson A.B."/>
            <person name="Fuks G."/>
            <person name="Kavchok S."/>
            <person name="Keizer G."/>
            <person name="Linton E."/>
            <person name="Llaca V."/>
            <person name="Song R."/>
            <person name="Tanyolac B."/>
            <person name="Young S."/>
            <person name="Ho-Il K."/>
            <person name="Hahn J.H."/>
            <person name="Sangsakoo G."/>
            <person name="Vanavichit A."/>
            <person name="de Mattos Luiz.A.T."/>
            <person name="Zimmer P.D."/>
            <person name="Malone G."/>
            <person name="Dellagostin O."/>
            <person name="de Oliveira A.C."/>
            <person name="Bevan M."/>
            <person name="Bancroft I."/>
            <person name="Minx P."/>
            <person name="Cordum H."/>
            <person name="Wilson R."/>
            <person name="Cheng Z."/>
            <person name="Jin W."/>
            <person name="Jiang J."/>
            <person name="Leong S.A."/>
            <person name="Iwama H."/>
            <person name="Gojobori T."/>
            <person name="Itoh T."/>
            <person name="Niimura Y."/>
            <person name="Fujii Y."/>
            <person name="Habara T."/>
            <person name="Sakai H."/>
            <person name="Sato Y."/>
            <person name="Wilson G."/>
            <person name="Kumar K."/>
            <person name="McCouch S."/>
            <person name="Juretic N."/>
            <person name="Hoen D."/>
            <person name="Wright S."/>
            <person name="Bruskiewich R."/>
            <person name="Bureau T."/>
            <person name="Miyao A."/>
            <person name="Hirochika H."/>
            <person name="Nishikawa T."/>
            <person name="Kadowaki K."/>
            <person name="Sugiura M."/>
            <person name="Burr B."/>
            <person name="Sasaki T."/>
        </authorList>
    </citation>
    <scope>NUCLEOTIDE SEQUENCE [LARGE SCALE GENOMIC DNA]</scope>
    <source>
        <strain evidence="9">cv. Nipponbare</strain>
    </source>
</reference>
<dbReference type="Pfam" id="PF10551">
    <property type="entry name" value="MULE"/>
    <property type="match status" value="1"/>
</dbReference>
<feature type="region of interest" description="Disordered" evidence="5">
    <location>
        <begin position="1"/>
        <end position="100"/>
    </location>
</feature>
<feature type="domain" description="SWIM-type" evidence="7">
    <location>
        <begin position="674"/>
        <end position="706"/>
    </location>
</feature>
<dbReference type="GO" id="GO:0008270">
    <property type="term" value="F:zinc ion binding"/>
    <property type="evidence" value="ECO:0007669"/>
    <property type="project" value="UniProtKB-KW"/>
</dbReference>
<evidence type="ECO:0000256" key="4">
    <source>
        <dbReference type="PROSITE-ProRule" id="PRU00047"/>
    </source>
</evidence>
<feature type="compositionally biased region" description="Gly residues" evidence="5">
    <location>
        <begin position="40"/>
        <end position="57"/>
    </location>
</feature>
<gene>
    <name evidence="8" type="ORF">OSJNBb0038A07.22</name>
</gene>
<dbReference type="InterPro" id="IPR006564">
    <property type="entry name" value="Znf_PMZ"/>
</dbReference>
<evidence type="ECO:0000259" key="6">
    <source>
        <dbReference type="PROSITE" id="PS50158"/>
    </source>
</evidence>
<dbReference type="PROSITE" id="PS50158">
    <property type="entry name" value="ZF_CCHC"/>
    <property type="match status" value="1"/>
</dbReference>
<dbReference type="PANTHER" id="PTHR31973">
    <property type="entry name" value="POLYPROTEIN, PUTATIVE-RELATED"/>
    <property type="match status" value="1"/>
</dbReference>
<feature type="compositionally biased region" description="Polar residues" evidence="5">
    <location>
        <begin position="179"/>
        <end position="193"/>
    </location>
</feature>
<feature type="region of interest" description="Disordered" evidence="5">
    <location>
        <begin position="169"/>
        <end position="197"/>
    </location>
</feature>
<evidence type="ECO:0000256" key="3">
    <source>
        <dbReference type="ARBA" id="ARBA00022833"/>
    </source>
</evidence>
<feature type="region of interest" description="Disordered" evidence="5">
    <location>
        <begin position="211"/>
        <end position="275"/>
    </location>
</feature>
<dbReference type="AlphaFoldDB" id="Q7G1X1"/>
<evidence type="ECO:0000256" key="5">
    <source>
        <dbReference type="SAM" id="MobiDB-lite"/>
    </source>
</evidence>
<evidence type="ECO:0000313" key="9">
    <source>
        <dbReference type="Proteomes" id="UP000000763"/>
    </source>
</evidence>
<feature type="compositionally biased region" description="Acidic residues" evidence="5">
    <location>
        <begin position="254"/>
        <end position="275"/>
    </location>
</feature>
<proteinExistence type="predicted"/>
<dbReference type="Pfam" id="PF04434">
    <property type="entry name" value="SWIM"/>
    <property type="match status" value="1"/>
</dbReference>
<reference evidence="9" key="2">
    <citation type="journal article" date="2008" name="Nucleic Acids Res.">
        <title>The rice annotation project database (RAP-DB): 2008 update.</title>
        <authorList>
            <consortium name="The rice annotation project (RAP)"/>
        </authorList>
    </citation>
    <scope>GENOME REANNOTATION</scope>
    <source>
        <strain evidence="9">cv. Nipponbare</strain>
    </source>
</reference>
<name>Q7G1X1_ORYSJ</name>
<keyword evidence="1" id="KW-0479">Metal-binding</keyword>
<organism evidence="8 9">
    <name type="scientific">Oryza sativa subsp. japonica</name>
    <name type="common">Rice</name>
    <dbReference type="NCBI Taxonomy" id="39947"/>
    <lineage>
        <taxon>Eukaryota</taxon>
        <taxon>Viridiplantae</taxon>
        <taxon>Streptophyta</taxon>
        <taxon>Embryophyta</taxon>
        <taxon>Tracheophyta</taxon>
        <taxon>Spermatophyta</taxon>
        <taxon>Magnoliopsida</taxon>
        <taxon>Liliopsida</taxon>
        <taxon>Poales</taxon>
        <taxon>Poaceae</taxon>
        <taxon>BOP clade</taxon>
        <taxon>Oryzoideae</taxon>
        <taxon>Oryzeae</taxon>
        <taxon>Oryzinae</taxon>
        <taxon>Oryza</taxon>
        <taxon>Oryza sativa</taxon>
    </lineage>
</organism>
<dbReference type="InterPro" id="IPR018289">
    <property type="entry name" value="MULE_transposase_dom"/>
</dbReference>
<feature type="region of interest" description="Disordered" evidence="5">
    <location>
        <begin position="790"/>
        <end position="835"/>
    </location>
</feature>
<feature type="domain" description="CCHC-type" evidence="6">
    <location>
        <begin position="780"/>
        <end position="796"/>
    </location>
</feature>
<evidence type="ECO:0000256" key="2">
    <source>
        <dbReference type="ARBA" id="ARBA00022771"/>
    </source>
</evidence>
<sequence>MPRLPLSPSIADSVESKRGRSLSSPHTTEEKNPQSLTLACGGGGGGGGEGGGGGFGDGGDEDGGNDSGDSSGDGGRWRSDIGREDGDAEEEVSSEKGINAVDELMDASSACRVAIRVCPYVEFHDNGRPEFHVSRDINWVLDKDTICWINLINDLVGEMRRLPLIVNVSDDPRNRTEPCTDQGNSQGPASNETGDGHVACTDHVLATQESQVVGHKTIKPTKASSKKKADDWGESDEVEYVGVDDEKEKYNDLVSDDEAVDPDYEPDSDEDRDDLAVDDEEGCESVAHIKKLPYPHNCASIAGVENNCMATNSWVRDRVINKLRQEPTIGATALKKVLEEMYKIKISYYVVWDDRQMALDEILGKWEDSFDAAYSFKAELERISPRSIVEVDHVSVNGKNHFSRMFVALKPCVDGFLNGCRPYLGIDSTVLTGKWRGQLASAIGVDGHNWMFPVAYGVFESESTENWAWFMDKLHMAIGSPVGLVLSTDAGKGIDTTVTRVFNNGVEHRECMRHLVKNFQKRFSGEVFERNLWSASRAYRQDIYEGHYNEMKEACPRATEWIDDFHKHIWTRSKFSPVSKCDYVTNNIAETFNSWIRHEKSLPVVDLMDKIRHMIMERISIRKRLAEKLTGQILPSVMKTLYARSRDLGYKLYSAHKHLGEIGGTGRDLKTWRHTVDLNTRECSCRQWQITGIPCTHVIFLIISRRGLELEQFVDEYYYVAAFKRAYAGHVVPMTDKAQWAKGNIGLKLHPPLLKRSAGRPRSRRIKGVEEGGVGKRKYRCKRCGQFGHTKKTCNEPVHDPNAPPPAPPKPKRKRVKKVVLSVQDPPLQESTANV</sequence>
<dbReference type="InterPro" id="IPR001878">
    <property type="entry name" value="Znf_CCHC"/>
</dbReference>
<evidence type="ECO:0000259" key="7">
    <source>
        <dbReference type="PROSITE" id="PS50966"/>
    </source>
</evidence>
<feature type="compositionally biased region" description="Basic and acidic residues" evidence="5">
    <location>
        <begin position="75"/>
        <end position="85"/>
    </location>
</feature>
<accession>Q7G1X1</accession>
<dbReference type="Proteomes" id="UP000000763">
    <property type="component" value="Chromosome 10"/>
</dbReference>